<accession>A0A1M4BLA8</accession>
<sequence>MLLGTGIFIACIALGLQFVRKLLRIVCLLALLAGFGIAAGVKGWLAGLTGADVWGIGIAGGAAVIAAIVFVCQVHPKLGTPKRWLTPILGLLLPSLLWIGIGGAAGQAFRQGADKGGAAVDSAITTVFGKQGG</sequence>
<organism evidence="2">
    <name type="scientific">Nonomuraea gerenzanensis</name>
    <dbReference type="NCBI Taxonomy" id="93944"/>
    <lineage>
        <taxon>Bacteria</taxon>
        <taxon>Bacillati</taxon>
        <taxon>Actinomycetota</taxon>
        <taxon>Actinomycetes</taxon>
        <taxon>Streptosporangiales</taxon>
        <taxon>Streptosporangiaceae</taxon>
        <taxon>Nonomuraea</taxon>
    </lineage>
</organism>
<evidence type="ECO:0000313" key="2">
    <source>
        <dbReference type="EMBL" id="SAP16322.1"/>
    </source>
</evidence>
<reference evidence="2" key="1">
    <citation type="submission" date="2016-04" db="EMBL/GenBank/DDBJ databases">
        <authorList>
            <person name="Evans L.H."/>
            <person name="Alamgir A."/>
            <person name="Owens N."/>
            <person name="Weber N.D."/>
            <person name="Virtaneva K."/>
            <person name="Barbian K."/>
            <person name="Babar A."/>
            <person name="Rosenke K."/>
        </authorList>
    </citation>
    <scope>NUCLEOTIDE SEQUENCE</scope>
    <source>
        <strain evidence="2">Nono1</strain>
    </source>
</reference>
<keyword evidence="1" id="KW-1133">Transmembrane helix</keyword>
<feature type="transmembrane region" description="Helical" evidence="1">
    <location>
        <begin position="53"/>
        <end position="72"/>
    </location>
</feature>
<feature type="transmembrane region" description="Helical" evidence="1">
    <location>
        <begin position="84"/>
        <end position="105"/>
    </location>
</feature>
<dbReference type="AlphaFoldDB" id="A0A1M4BLA8"/>
<protein>
    <submittedName>
        <fullName evidence="2">Uncharacterized protein</fullName>
    </submittedName>
</protein>
<gene>
    <name evidence="2" type="ORF">BN4615_P10985</name>
</gene>
<name>A0A1M4BLA8_9ACTN</name>
<keyword evidence="1" id="KW-0812">Transmembrane</keyword>
<feature type="transmembrane region" description="Helical" evidence="1">
    <location>
        <begin position="22"/>
        <end position="41"/>
    </location>
</feature>
<evidence type="ECO:0000256" key="1">
    <source>
        <dbReference type="SAM" id="Phobius"/>
    </source>
</evidence>
<dbReference type="RefSeq" id="WP_225267193.1">
    <property type="nucleotide sequence ID" value="NZ_CP084058.1"/>
</dbReference>
<proteinExistence type="predicted"/>
<keyword evidence="1" id="KW-0472">Membrane</keyword>
<dbReference type="EMBL" id="LT559120">
    <property type="protein sequence ID" value="SAP16322.1"/>
    <property type="molecule type" value="Genomic_DNA"/>
</dbReference>